<dbReference type="SUPFAM" id="SSF54001">
    <property type="entry name" value="Cysteine proteinases"/>
    <property type="match status" value="1"/>
</dbReference>
<organism evidence="3">
    <name type="scientific">Terrestrivirus sp</name>
    <dbReference type="NCBI Taxonomy" id="2487775"/>
    <lineage>
        <taxon>Viruses</taxon>
        <taxon>Varidnaviria</taxon>
        <taxon>Bamfordvirae</taxon>
        <taxon>Nucleocytoviricota</taxon>
        <taxon>Megaviricetes</taxon>
        <taxon>Imitervirales</taxon>
        <taxon>Mimiviridae</taxon>
        <taxon>Klosneuvirinae</taxon>
    </lineage>
</organism>
<dbReference type="GO" id="GO:0006508">
    <property type="term" value="P:proteolysis"/>
    <property type="evidence" value="ECO:0007669"/>
    <property type="project" value="InterPro"/>
</dbReference>
<dbReference type="InterPro" id="IPR000668">
    <property type="entry name" value="Peptidase_C1A_C"/>
</dbReference>
<dbReference type="InterPro" id="IPR038765">
    <property type="entry name" value="Papain-like_cys_pep_sf"/>
</dbReference>
<reference evidence="3" key="1">
    <citation type="submission" date="2018-10" db="EMBL/GenBank/DDBJ databases">
        <title>Hidden diversity of soil giant viruses.</title>
        <authorList>
            <person name="Schulz F."/>
            <person name="Alteio L."/>
            <person name="Goudeau D."/>
            <person name="Ryan E.M."/>
            <person name="Malmstrom R.R."/>
            <person name="Blanchard J."/>
            <person name="Woyke T."/>
        </authorList>
    </citation>
    <scope>NUCLEOTIDE SEQUENCE</scope>
    <source>
        <strain evidence="3">TEV1</strain>
    </source>
</reference>
<dbReference type="InterPro" id="IPR013128">
    <property type="entry name" value="Peptidase_C1A"/>
</dbReference>
<dbReference type="PANTHER" id="PTHR12411">
    <property type="entry name" value="CYSTEINE PROTEASE FAMILY C1-RELATED"/>
    <property type="match status" value="1"/>
</dbReference>
<sequence length="301" mass="33785">MNIIKEIDDVFDDIKIDTEAIVNKIKRHYISTEFGQKKENITTVKNLPSLGSLASKRDLRENDASKGEHVLPPVYNQGNVGSCTGNALGGAVEYDDNGFHPSRLFIYYNERSLEGTVRQDSGAYLIDGIKSLEKYGVCSETTWPYIENKFSLKPSPVAYTEALKHKIIVNSVVSSDNPETEISTVNLNLIKQHLAAGYPCAFVFIVYDSFESLQAPWVLDLPKPEEQVQGGHAILCVGYDDNKEYETRNGTKKGCFIIRNSWGEDWGENGYFYMTYDFMQCQGNDGSPLTSEMYCIESISN</sequence>
<evidence type="ECO:0000313" key="3">
    <source>
        <dbReference type="EMBL" id="AYV76257.1"/>
    </source>
</evidence>
<evidence type="ECO:0000259" key="2">
    <source>
        <dbReference type="SMART" id="SM00645"/>
    </source>
</evidence>
<proteinExistence type="inferred from homology"/>
<dbReference type="SMART" id="SM00645">
    <property type="entry name" value="Pept_C1"/>
    <property type="match status" value="1"/>
</dbReference>
<dbReference type="CDD" id="cd02619">
    <property type="entry name" value="Peptidase_C1"/>
    <property type="match status" value="1"/>
</dbReference>
<gene>
    <name evidence="3" type="ORF">Terrestrivirus5_79</name>
</gene>
<comment type="similarity">
    <text evidence="1">Belongs to the peptidase C1 family.</text>
</comment>
<dbReference type="EMBL" id="MK071983">
    <property type="protein sequence ID" value="AYV76257.1"/>
    <property type="molecule type" value="Genomic_DNA"/>
</dbReference>
<evidence type="ECO:0000256" key="1">
    <source>
        <dbReference type="ARBA" id="ARBA00008455"/>
    </source>
</evidence>
<accession>A0A3G4ZN17</accession>
<protein>
    <submittedName>
        <fullName evidence="3">Peptidase</fullName>
    </submittedName>
</protein>
<dbReference type="Pfam" id="PF00112">
    <property type="entry name" value="Peptidase_C1"/>
    <property type="match status" value="1"/>
</dbReference>
<feature type="domain" description="Peptidase C1A papain C-terminal" evidence="2">
    <location>
        <begin position="53"/>
        <end position="292"/>
    </location>
</feature>
<dbReference type="Gene3D" id="3.90.70.10">
    <property type="entry name" value="Cysteine proteinases"/>
    <property type="match status" value="1"/>
</dbReference>
<dbReference type="GO" id="GO:0008234">
    <property type="term" value="F:cysteine-type peptidase activity"/>
    <property type="evidence" value="ECO:0007669"/>
    <property type="project" value="InterPro"/>
</dbReference>
<name>A0A3G4ZN17_9VIRU</name>